<dbReference type="Pfam" id="PF16945">
    <property type="entry name" value="Phage_r1t_holin"/>
    <property type="match status" value="1"/>
</dbReference>
<dbReference type="Proteomes" id="UP000057820">
    <property type="component" value="Chromosome 1"/>
</dbReference>
<gene>
    <name evidence="3" type="ORF">ERS450000_00219</name>
</gene>
<accession>A0A0H5NUA0</accession>
<dbReference type="InterPro" id="IPR020109">
    <property type="entry name" value="Holin_r1t"/>
</dbReference>
<evidence type="ECO:0000313" key="3">
    <source>
        <dbReference type="EMBL" id="CRY73596.1"/>
    </source>
</evidence>
<dbReference type="AlphaFoldDB" id="A0A0H5NUA0"/>
<protein>
    <recommendedName>
        <fullName evidence="5">Holin</fullName>
    </recommendedName>
</protein>
<keyword evidence="2" id="KW-0812">Transmembrane</keyword>
<keyword evidence="2" id="KW-1133">Transmembrane helix</keyword>
<feature type="region of interest" description="Disordered" evidence="1">
    <location>
        <begin position="67"/>
        <end position="92"/>
    </location>
</feature>
<keyword evidence="2" id="KW-0472">Membrane</keyword>
<evidence type="ECO:0000313" key="4">
    <source>
        <dbReference type="Proteomes" id="UP000057820"/>
    </source>
</evidence>
<dbReference type="RefSeq" id="WP_060589876.1">
    <property type="nucleotide sequence ID" value="NZ_CP031418.1"/>
</dbReference>
<evidence type="ECO:0000256" key="2">
    <source>
        <dbReference type="SAM" id="Phobius"/>
    </source>
</evidence>
<proteinExistence type="predicted"/>
<sequence>MLSRQFWHAAAERAVKTFAQTLLALLSAVSTGALITGGIPWAFVVGAVGVAAWAAALSLLSSVVSTTVGDPESPSLLRPEPRARHGLPTDLG</sequence>
<dbReference type="EMBL" id="LN868938">
    <property type="protein sequence ID" value="CRY73596.1"/>
    <property type="molecule type" value="Genomic_DNA"/>
</dbReference>
<organism evidence="3 4">
    <name type="scientific">Nocardia farcinica</name>
    <dbReference type="NCBI Taxonomy" id="37329"/>
    <lineage>
        <taxon>Bacteria</taxon>
        <taxon>Bacillati</taxon>
        <taxon>Actinomycetota</taxon>
        <taxon>Actinomycetes</taxon>
        <taxon>Mycobacteriales</taxon>
        <taxon>Nocardiaceae</taxon>
        <taxon>Nocardia</taxon>
    </lineage>
</organism>
<dbReference type="KEGG" id="nfr:ERS450000_00219"/>
<reference evidence="4" key="1">
    <citation type="submission" date="2015-03" db="EMBL/GenBank/DDBJ databases">
        <authorList>
            <consortium name="Pathogen Informatics"/>
        </authorList>
    </citation>
    <scope>NUCLEOTIDE SEQUENCE [LARGE SCALE GENOMIC DNA]</scope>
    <source>
        <strain evidence="4">NCTC11134</strain>
    </source>
</reference>
<evidence type="ECO:0008006" key="5">
    <source>
        <dbReference type="Google" id="ProtNLM"/>
    </source>
</evidence>
<name>A0A0H5NUA0_NOCFR</name>
<feature type="transmembrane region" description="Helical" evidence="2">
    <location>
        <begin position="21"/>
        <end position="44"/>
    </location>
</feature>
<evidence type="ECO:0000256" key="1">
    <source>
        <dbReference type="SAM" id="MobiDB-lite"/>
    </source>
</evidence>